<dbReference type="OrthoDB" id="3366231at2759"/>
<keyword evidence="1" id="KW-0347">Helicase</keyword>
<dbReference type="STRING" id="763665.A0A2G5B175"/>
<dbReference type="Proteomes" id="UP000242474">
    <property type="component" value="Unassembled WGS sequence"/>
</dbReference>
<keyword evidence="1" id="KW-0067">ATP-binding</keyword>
<gene>
    <name evidence="4" type="ORF">COEREDRAFT_51023</name>
</gene>
<sequence>KTSLIVWDELHMANRAVVKAVEIMLCELCGIDQPFGSKIFVEISNFWQVAPIVPSAMHLQTILESLKASPLCRSFNTMLSSDLIEIEDAPMAKQQAAQALAVLEFLSSINHPGVPRHNLELKAGCIVTLLYNVFISYGLVKNCWLIVQSIMWHLIQVWLTANNDVFLLQCLNILFKLGRYPWRMQCK</sequence>
<evidence type="ECO:0000313" key="5">
    <source>
        <dbReference type="Proteomes" id="UP000242474"/>
    </source>
</evidence>
<dbReference type="PANTHER" id="PTHR10492">
    <property type="match status" value="1"/>
</dbReference>
<evidence type="ECO:0000259" key="3">
    <source>
        <dbReference type="Pfam" id="PF21530"/>
    </source>
</evidence>
<comment type="similarity">
    <text evidence="1">Belongs to the helicase family.</text>
</comment>
<feature type="domain" description="DNA helicase Pif1-like DEAD-box helicase" evidence="2">
    <location>
        <begin position="1"/>
        <end position="81"/>
    </location>
</feature>
<organism evidence="4 5">
    <name type="scientific">Coemansia reversa (strain ATCC 12441 / NRRL 1564)</name>
    <dbReference type="NCBI Taxonomy" id="763665"/>
    <lineage>
        <taxon>Eukaryota</taxon>
        <taxon>Fungi</taxon>
        <taxon>Fungi incertae sedis</taxon>
        <taxon>Zoopagomycota</taxon>
        <taxon>Kickxellomycotina</taxon>
        <taxon>Kickxellomycetes</taxon>
        <taxon>Kickxellales</taxon>
        <taxon>Kickxellaceae</taxon>
        <taxon>Coemansia</taxon>
    </lineage>
</organism>
<feature type="non-terminal residue" evidence="4">
    <location>
        <position position="1"/>
    </location>
</feature>
<dbReference type="InterPro" id="IPR010285">
    <property type="entry name" value="DNA_helicase_pif1-like_DEAD"/>
</dbReference>
<dbReference type="GO" id="GO:0005524">
    <property type="term" value="F:ATP binding"/>
    <property type="evidence" value="ECO:0007669"/>
    <property type="project" value="UniProtKB-KW"/>
</dbReference>
<comment type="cofactor">
    <cofactor evidence="1">
        <name>Mg(2+)</name>
        <dbReference type="ChEBI" id="CHEBI:18420"/>
    </cofactor>
</comment>
<dbReference type="GO" id="GO:0006310">
    <property type="term" value="P:DNA recombination"/>
    <property type="evidence" value="ECO:0007669"/>
    <property type="project" value="UniProtKB-KW"/>
</dbReference>
<accession>A0A2G5B175</accession>
<reference evidence="4 5" key="1">
    <citation type="journal article" date="2015" name="Genome Biol. Evol.">
        <title>Phylogenomic analyses indicate that early fungi evolved digesting cell walls of algal ancestors of land plants.</title>
        <authorList>
            <person name="Chang Y."/>
            <person name="Wang S."/>
            <person name="Sekimoto S."/>
            <person name="Aerts A.L."/>
            <person name="Choi C."/>
            <person name="Clum A."/>
            <person name="LaButti K.M."/>
            <person name="Lindquist E.A."/>
            <person name="Yee Ngan C."/>
            <person name="Ohm R.A."/>
            <person name="Salamov A.A."/>
            <person name="Grigoriev I.V."/>
            <person name="Spatafora J.W."/>
            <person name="Berbee M.L."/>
        </authorList>
    </citation>
    <scope>NUCLEOTIDE SEQUENCE [LARGE SCALE GENOMIC DNA]</scope>
    <source>
        <strain evidence="4 5">NRRL 1564</strain>
    </source>
</reference>
<proteinExistence type="inferred from homology"/>
<dbReference type="GO" id="GO:0016887">
    <property type="term" value="F:ATP hydrolysis activity"/>
    <property type="evidence" value="ECO:0007669"/>
    <property type="project" value="RHEA"/>
</dbReference>
<dbReference type="EMBL" id="KZ303575">
    <property type="protein sequence ID" value="PIA12759.1"/>
    <property type="molecule type" value="Genomic_DNA"/>
</dbReference>
<dbReference type="InterPro" id="IPR049163">
    <property type="entry name" value="Pif1-like_2B_dom"/>
</dbReference>
<dbReference type="Pfam" id="PF21530">
    <property type="entry name" value="Pif1_2B_dom"/>
    <property type="match status" value="1"/>
</dbReference>
<keyword evidence="1" id="KW-0234">DNA repair</keyword>
<keyword evidence="5" id="KW-1185">Reference proteome</keyword>
<protein>
    <recommendedName>
        <fullName evidence="1">ATP-dependent DNA helicase</fullName>
        <ecNumber evidence="1">5.6.2.3</ecNumber>
    </recommendedName>
</protein>
<feature type="domain" description="DNA helicase Pif1-like 2B" evidence="3">
    <location>
        <begin position="104"/>
        <end position="141"/>
    </location>
</feature>
<dbReference type="EC" id="5.6.2.3" evidence="1"/>
<dbReference type="Pfam" id="PF05970">
    <property type="entry name" value="PIF1"/>
    <property type="match status" value="1"/>
</dbReference>
<dbReference type="GO" id="GO:0000723">
    <property type="term" value="P:telomere maintenance"/>
    <property type="evidence" value="ECO:0007669"/>
    <property type="project" value="InterPro"/>
</dbReference>
<keyword evidence="1" id="KW-0547">Nucleotide-binding</keyword>
<dbReference type="AlphaFoldDB" id="A0A2G5B175"/>
<keyword evidence="1" id="KW-0227">DNA damage</keyword>
<dbReference type="GO" id="GO:0006281">
    <property type="term" value="P:DNA repair"/>
    <property type="evidence" value="ECO:0007669"/>
    <property type="project" value="UniProtKB-KW"/>
</dbReference>
<evidence type="ECO:0000259" key="2">
    <source>
        <dbReference type="Pfam" id="PF05970"/>
    </source>
</evidence>
<evidence type="ECO:0000313" key="4">
    <source>
        <dbReference type="EMBL" id="PIA12759.1"/>
    </source>
</evidence>
<keyword evidence="1" id="KW-0378">Hydrolase</keyword>
<dbReference type="GO" id="GO:0043139">
    <property type="term" value="F:5'-3' DNA helicase activity"/>
    <property type="evidence" value="ECO:0007669"/>
    <property type="project" value="UniProtKB-EC"/>
</dbReference>
<keyword evidence="1" id="KW-0233">DNA recombination</keyword>
<comment type="catalytic activity">
    <reaction evidence="1">
        <text>ATP + H2O = ADP + phosphate + H(+)</text>
        <dbReference type="Rhea" id="RHEA:13065"/>
        <dbReference type="ChEBI" id="CHEBI:15377"/>
        <dbReference type="ChEBI" id="CHEBI:15378"/>
        <dbReference type="ChEBI" id="CHEBI:30616"/>
        <dbReference type="ChEBI" id="CHEBI:43474"/>
        <dbReference type="ChEBI" id="CHEBI:456216"/>
        <dbReference type="EC" id="5.6.2.3"/>
    </reaction>
</comment>
<name>A0A2G5B175_COERN</name>
<evidence type="ECO:0000256" key="1">
    <source>
        <dbReference type="RuleBase" id="RU363044"/>
    </source>
</evidence>